<evidence type="ECO:0000259" key="5">
    <source>
        <dbReference type="PROSITE" id="PS50181"/>
    </source>
</evidence>
<dbReference type="Pfam" id="PF12125">
    <property type="entry name" value="Beta-TrCP_D"/>
    <property type="match status" value="1"/>
</dbReference>
<dbReference type="SUPFAM" id="SSF81383">
    <property type="entry name" value="F-box domain"/>
    <property type="match status" value="1"/>
</dbReference>
<name>A0A0N5AB52_9BILA</name>
<evidence type="ECO:0000313" key="7">
    <source>
        <dbReference type="WBParaSite" id="SMUV_0000137801-mRNA-1"/>
    </source>
</evidence>
<dbReference type="InterPro" id="IPR036322">
    <property type="entry name" value="WD40_repeat_dom_sf"/>
</dbReference>
<dbReference type="Pfam" id="PF00400">
    <property type="entry name" value="WD40"/>
    <property type="match status" value="7"/>
</dbReference>
<dbReference type="AlphaFoldDB" id="A0A0N5AB52"/>
<dbReference type="InterPro" id="IPR019775">
    <property type="entry name" value="WD40_repeat_CS"/>
</dbReference>
<dbReference type="SUPFAM" id="SSF50978">
    <property type="entry name" value="WD40 repeat-like"/>
    <property type="match status" value="1"/>
</dbReference>
<dbReference type="CDD" id="cd00200">
    <property type="entry name" value="WD40"/>
    <property type="match status" value="1"/>
</dbReference>
<evidence type="ECO:0000313" key="6">
    <source>
        <dbReference type="Proteomes" id="UP000046393"/>
    </source>
</evidence>
<dbReference type="PROSITE" id="PS50294">
    <property type="entry name" value="WD_REPEATS_REGION"/>
    <property type="match status" value="5"/>
</dbReference>
<dbReference type="SMART" id="SM00256">
    <property type="entry name" value="FBOX"/>
    <property type="match status" value="1"/>
</dbReference>
<sequence length="596" mass="67655">MGPVDHLESMREDMTVDDFENLGTSTTSMMAGLSLAEKCNHFGCSYEAAREELVKKFEEYSQSEQVDLVKMLLARMCHTQHSAVDAFLKPFLQRDFINLLPDVPAEKILSFLDVKELCRCESVSSVWRTVIAYSMMWKKLIEHKLSTDPVWRGVAKRRGWDQYLFISKETARNLIVRQRCYSDEGSTMKEKDLSESLEIHQFYRRLYPVIQKEIESLETNWYDGPPVMKKINCMSEQSKGVYCLQYDEQKIVSGLRDNTIKIWSMNSLKSVMVLRGHTGSVLCLQYDDSIIVSGSSDATVRIWDVKTGICLNKLSHHNEAVLHLRFQNGIMVTCSKDRSIVVWNMVSPFDVTVKRLLIGHRAAVNVVDFDDTYIVSASGDRTIKVWDTNSCEFVRTLCGHKRGIACLQYHDQLIVSGSSDNTIRLWNIETGACLRVLTGHEELVRCIRFDSKRIVSGAYDGKIKIWDMRAALDPTVPVERVFLRTLSEHTGRVFRLQFDEFQIVSSSHDDTIIIWDFMNPLPGALPFNSVDESVSLTVHTESANQMSSGNVAGTHNSSIFMLSGQGNNNVLAATAPTAKLDEKLLFNEIHSLKLVL</sequence>
<feature type="repeat" description="WD" evidence="4">
    <location>
        <begin position="314"/>
        <end position="345"/>
    </location>
</feature>
<dbReference type="Proteomes" id="UP000046393">
    <property type="component" value="Unplaced"/>
</dbReference>
<dbReference type="PRINTS" id="PR00320">
    <property type="entry name" value="GPROTEINBRPT"/>
</dbReference>
<feature type="repeat" description="WD" evidence="4">
    <location>
        <begin position="486"/>
        <end position="516"/>
    </location>
</feature>
<dbReference type="InterPro" id="IPR050995">
    <property type="entry name" value="WD-F-box_domain-protein"/>
</dbReference>
<dbReference type="PROSITE" id="PS50082">
    <property type="entry name" value="WD_REPEATS_2"/>
    <property type="match status" value="7"/>
</dbReference>
<dbReference type="InterPro" id="IPR020472">
    <property type="entry name" value="WD40_PAC1"/>
</dbReference>
<dbReference type="STRING" id="451379.A0A0N5AB52"/>
<feature type="domain" description="F-box" evidence="5">
    <location>
        <begin position="94"/>
        <end position="140"/>
    </location>
</feature>
<dbReference type="PANTHER" id="PTHR14604">
    <property type="entry name" value="WD40 REPEAT PF20"/>
    <property type="match status" value="1"/>
</dbReference>
<protein>
    <submittedName>
        <fullName evidence="7">F-box domain-containing protein</fullName>
    </submittedName>
</protein>
<evidence type="ECO:0000256" key="4">
    <source>
        <dbReference type="PROSITE-ProRule" id="PRU00221"/>
    </source>
</evidence>
<reference evidence="7" key="1">
    <citation type="submission" date="2017-02" db="UniProtKB">
        <authorList>
            <consortium name="WormBaseParasite"/>
        </authorList>
    </citation>
    <scope>IDENTIFICATION</scope>
</reference>
<dbReference type="WBParaSite" id="SMUV_0000137801-mRNA-1">
    <property type="protein sequence ID" value="SMUV_0000137801-mRNA-1"/>
    <property type="gene ID" value="SMUV_0000137801"/>
</dbReference>
<keyword evidence="1 4" id="KW-0853">WD repeat</keyword>
<dbReference type="InterPro" id="IPR001680">
    <property type="entry name" value="WD40_rpt"/>
</dbReference>
<evidence type="ECO:0000256" key="2">
    <source>
        <dbReference type="ARBA" id="ARBA00022737"/>
    </source>
</evidence>
<dbReference type="Gene3D" id="6.10.250.1840">
    <property type="match status" value="1"/>
</dbReference>
<dbReference type="InterPro" id="IPR036047">
    <property type="entry name" value="F-box-like_dom_sf"/>
</dbReference>
<keyword evidence="6" id="KW-1185">Reference proteome</keyword>
<organism evidence="6 7">
    <name type="scientific">Syphacia muris</name>
    <dbReference type="NCBI Taxonomy" id="451379"/>
    <lineage>
        <taxon>Eukaryota</taxon>
        <taxon>Metazoa</taxon>
        <taxon>Ecdysozoa</taxon>
        <taxon>Nematoda</taxon>
        <taxon>Chromadorea</taxon>
        <taxon>Rhabditida</taxon>
        <taxon>Spirurina</taxon>
        <taxon>Oxyuridomorpha</taxon>
        <taxon>Oxyuroidea</taxon>
        <taxon>Oxyuridae</taxon>
        <taxon>Syphacia</taxon>
    </lineage>
</organism>
<feature type="repeat" description="WD" evidence="4">
    <location>
        <begin position="234"/>
        <end position="273"/>
    </location>
</feature>
<feature type="repeat" description="WD" evidence="4">
    <location>
        <begin position="437"/>
        <end position="469"/>
    </location>
</feature>
<evidence type="ECO:0000256" key="3">
    <source>
        <dbReference type="ARBA" id="ARBA00022786"/>
    </source>
</evidence>
<dbReference type="Pfam" id="PF12937">
    <property type="entry name" value="F-box-like"/>
    <property type="match status" value="1"/>
</dbReference>
<dbReference type="PANTHER" id="PTHR14604:SF4">
    <property type="entry name" value="F-BOX DOMAIN-CONTAINING PROTEIN"/>
    <property type="match status" value="1"/>
</dbReference>
<dbReference type="GO" id="GO:0046983">
    <property type="term" value="F:protein dimerization activity"/>
    <property type="evidence" value="ECO:0007669"/>
    <property type="project" value="InterPro"/>
</dbReference>
<dbReference type="SMART" id="SM01028">
    <property type="entry name" value="Beta-TrCP_D"/>
    <property type="match status" value="1"/>
</dbReference>
<dbReference type="Gene3D" id="2.130.10.10">
    <property type="entry name" value="YVTN repeat-like/Quinoprotein amine dehydrogenase"/>
    <property type="match status" value="1"/>
</dbReference>
<evidence type="ECO:0000256" key="1">
    <source>
        <dbReference type="ARBA" id="ARBA00022574"/>
    </source>
</evidence>
<dbReference type="InterPro" id="IPR015943">
    <property type="entry name" value="WD40/YVTN_repeat-like_dom_sf"/>
</dbReference>
<feature type="repeat" description="WD" evidence="4">
    <location>
        <begin position="357"/>
        <end position="396"/>
    </location>
</feature>
<feature type="repeat" description="WD" evidence="4">
    <location>
        <begin position="274"/>
        <end position="313"/>
    </location>
</feature>
<dbReference type="PROSITE" id="PS50181">
    <property type="entry name" value="FBOX"/>
    <property type="match status" value="1"/>
</dbReference>
<dbReference type="InterPro" id="IPR001810">
    <property type="entry name" value="F-box_dom"/>
</dbReference>
<accession>A0A0N5AB52</accession>
<keyword evidence="3" id="KW-0833">Ubl conjugation pathway</keyword>
<dbReference type="InterPro" id="IPR021977">
    <property type="entry name" value="Beta-TrCP_D"/>
</dbReference>
<dbReference type="SMART" id="SM00320">
    <property type="entry name" value="WD40"/>
    <property type="match status" value="7"/>
</dbReference>
<dbReference type="PROSITE" id="PS00678">
    <property type="entry name" value="WD_REPEATS_1"/>
    <property type="match status" value="5"/>
</dbReference>
<dbReference type="Gene3D" id="1.20.1280.50">
    <property type="match status" value="1"/>
</dbReference>
<keyword evidence="2" id="KW-0677">Repeat</keyword>
<proteinExistence type="predicted"/>
<feature type="repeat" description="WD" evidence="4">
    <location>
        <begin position="397"/>
        <end position="436"/>
    </location>
</feature>